<reference evidence="1 2" key="1">
    <citation type="journal article" date="2008" name="PLoS Genet.">
        <title>Genomic islands in the pathogenic filamentous fungus Aspergillus fumigatus.</title>
        <authorList>
            <person name="Fedorova N.D."/>
            <person name="Khaldi N."/>
            <person name="Joardar V.S."/>
            <person name="Maiti R."/>
            <person name="Amedeo P."/>
            <person name="Anderson M.J."/>
            <person name="Crabtree J."/>
            <person name="Silva J.C."/>
            <person name="Badger J.H."/>
            <person name="Albarraq A."/>
            <person name="Angiuoli S."/>
            <person name="Bussey H."/>
            <person name="Bowyer P."/>
            <person name="Cotty P.J."/>
            <person name="Dyer P.S."/>
            <person name="Egan A."/>
            <person name="Galens K."/>
            <person name="Fraser-Liggett C.M."/>
            <person name="Haas B.J."/>
            <person name="Inman J.M."/>
            <person name="Kent R."/>
            <person name="Lemieux S."/>
            <person name="Malavazi I."/>
            <person name="Orvis J."/>
            <person name="Roemer T."/>
            <person name="Ronning C.M."/>
            <person name="Sundaram J.P."/>
            <person name="Sutton G."/>
            <person name="Turner G."/>
            <person name="Venter J.C."/>
            <person name="White O.R."/>
            <person name="Whitty B.R."/>
            <person name="Youngman P."/>
            <person name="Wolfe K.H."/>
            <person name="Goldman G.H."/>
            <person name="Wortman J.R."/>
            <person name="Jiang B."/>
            <person name="Denning D.W."/>
            <person name="Nierman W.C."/>
        </authorList>
    </citation>
    <scope>NUCLEOTIDE SEQUENCE [LARGE SCALE GENOMIC DNA]</scope>
    <source>
        <strain evidence="2">CBS 144.89 / FGSC A1163 / CEA10</strain>
    </source>
</reference>
<name>B0XMZ9_ASPFC</name>
<proteinExistence type="predicted"/>
<organism evidence="1 2">
    <name type="scientific">Aspergillus fumigatus (strain CBS 144.89 / FGSC A1163 / CEA10)</name>
    <name type="common">Neosartorya fumigata</name>
    <dbReference type="NCBI Taxonomy" id="451804"/>
    <lineage>
        <taxon>Eukaryota</taxon>
        <taxon>Fungi</taxon>
        <taxon>Dikarya</taxon>
        <taxon>Ascomycota</taxon>
        <taxon>Pezizomycotina</taxon>
        <taxon>Eurotiomycetes</taxon>
        <taxon>Eurotiomycetidae</taxon>
        <taxon>Eurotiales</taxon>
        <taxon>Aspergillaceae</taxon>
        <taxon>Aspergillus</taxon>
        <taxon>Aspergillus subgen. Fumigati</taxon>
    </lineage>
</organism>
<evidence type="ECO:0000313" key="1">
    <source>
        <dbReference type="EMBL" id="EDP55691.1"/>
    </source>
</evidence>
<keyword evidence="2" id="KW-1185">Reference proteome</keyword>
<dbReference type="Proteomes" id="UP000001699">
    <property type="component" value="Unassembled WGS sequence"/>
</dbReference>
<accession>B0XMZ9</accession>
<evidence type="ECO:0000313" key="2">
    <source>
        <dbReference type="Proteomes" id="UP000001699"/>
    </source>
</evidence>
<dbReference type="EMBL" id="DS499594">
    <property type="protein sequence ID" value="EDP55691.1"/>
    <property type="molecule type" value="Genomic_DNA"/>
</dbReference>
<sequence>MEEALDDGVLRLSMRYRDFTLFLDLKDQYHKELLTRLTEHTEQLEFDWGMLEQSRQERMSCAESFLGRYGMLYWGNEVNREKFLMEDSRADPASLCIYPERKKE</sequence>
<gene>
    <name evidence="1" type="ORF">AFUB_003880</name>
</gene>
<dbReference type="HOGENOM" id="CLU_2249515_0_0_1"/>
<protein>
    <submittedName>
        <fullName evidence="1">Uncharacterized protein</fullName>
    </submittedName>
</protein>
<dbReference type="AlphaFoldDB" id="B0XMZ9"/>
<dbReference type="OrthoDB" id="5425806at2759"/>
<dbReference type="VEuPathDB" id="FungiDB:AFUB_003880"/>